<organism evidence="12 13">
    <name type="scientific">Roseomonas indoligenes</name>
    <dbReference type="NCBI Taxonomy" id="2820811"/>
    <lineage>
        <taxon>Bacteria</taxon>
        <taxon>Pseudomonadati</taxon>
        <taxon>Pseudomonadota</taxon>
        <taxon>Alphaproteobacteria</taxon>
        <taxon>Acetobacterales</taxon>
        <taxon>Roseomonadaceae</taxon>
        <taxon>Roseomonas</taxon>
    </lineage>
</organism>
<evidence type="ECO:0000256" key="8">
    <source>
        <dbReference type="ARBA" id="ARBA00022989"/>
    </source>
</evidence>
<evidence type="ECO:0000256" key="1">
    <source>
        <dbReference type="ARBA" id="ARBA00004651"/>
    </source>
</evidence>
<dbReference type="GO" id="GO:0015095">
    <property type="term" value="F:magnesium ion transmembrane transporter activity"/>
    <property type="evidence" value="ECO:0007669"/>
    <property type="project" value="TreeGrafter"/>
</dbReference>
<keyword evidence="4" id="KW-1003">Cell membrane</keyword>
<dbReference type="SUPFAM" id="SSF144083">
    <property type="entry name" value="Magnesium transport protein CorA, transmembrane region"/>
    <property type="match status" value="1"/>
</dbReference>
<evidence type="ECO:0000256" key="9">
    <source>
        <dbReference type="ARBA" id="ARBA00023065"/>
    </source>
</evidence>
<dbReference type="Gene3D" id="1.20.58.340">
    <property type="entry name" value="Magnesium transport protein CorA, transmembrane region"/>
    <property type="match status" value="2"/>
</dbReference>
<comment type="similarity">
    <text evidence="2">Belongs to the CorA metal ion transporter (MIT) (TC 1.A.35) family.</text>
</comment>
<reference evidence="12" key="1">
    <citation type="submission" date="2021-03" db="EMBL/GenBank/DDBJ databases">
        <authorList>
            <person name="So Y."/>
        </authorList>
    </citation>
    <scope>NUCLEOTIDE SEQUENCE</scope>
    <source>
        <strain evidence="12">SG15</strain>
    </source>
</reference>
<keyword evidence="5" id="KW-0997">Cell inner membrane</keyword>
<dbReference type="InterPro" id="IPR045863">
    <property type="entry name" value="CorA_TM1_TM2"/>
</dbReference>
<accession>A0A940MWE9</accession>
<evidence type="ECO:0000256" key="3">
    <source>
        <dbReference type="ARBA" id="ARBA00022448"/>
    </source>
</evidence>
<keyword evidence="13" id="KW-1185">Reference proteome</keyword>
<dbReference type="GO" id="GO:0005886">
    <property type="term" value="C:plasma membrane"/>
    <property type="evidence" value="ECO:0007669"/>
    <property type="project" value="UniProtKB-SubCell"/>
</dbReference>
<evidence type="ECO:0000256" key="6">
    <source>
        <dbReference type="ARBA" id="ARBA00022692"/>
    </source>
</evidence>
<evidence type="ECO:0008006" key="14">
    <source>
        <dbReference type="Google" id="ProtNLM"/>
    </source>
</evidence>
<dbReference type="PANTHER" id="PTHR46494:SF3">
    <property type="entry name" value="ZINC TRANSPORT PROTEIN ZNTB"/>
    <property type="match status" value="1"/>
</dbReference>
<dbReference type="PANTHER" id="PTHR46494">
    <property type="entry name" value="CORA FAMILY METAL ION TRANSPORTER (EUROFUNG)"/>
    <property type="match status" value="1"/>
</dbReference>
<evidence type="ECO:0000256" key="5">
    <source>
        <dbReference type="ARBA" id="ARBA00022519"/>
    </source>
</evidence>
<sequence>MPDIGLPPCHGLLWARRLDRPEVLDDAAVEAALAHGRPGMELWLHFDLRDARAHRFLHALPGLPPQARAALDERTEMAHLDTEGDALWGTLPDFHHEVLEMPDPLQMGILHVALAPGLLVTARRHPLRAPQLAGEAPALAGTAAQQWDLLLRAILDGVGRAATTLSVRLDAIEDRLLQERPVARTELARSRRDTLLLHRRLEPAAKVYEEIAEAAPAWLAPAGHDAERAAARFGSALRNIASLRERGRIAQDDLAARTAEETNQRLMVLSVLTAILLPPTLVTGVFGMNTTDLPGTSEPGGSWWAFGAMIGAALLAVLILTVLGFIRLSRRPAR</sequence>
<keyword evidence="7" id="KW-0862">Zinc</keyword>
<dbReference type="InterPro" id="IPR002523">
    <property type="entry name" value="MgTranspt_CorA/ZnTranspt_ZntB"/>
</dbReference>
<evidence type="ECO:0000256" key="10">
    <source>
        <dbReference type="ARBA" id="ARBA00023136"/>
    </source>
</evidence>
<keyword evidence="6 11" id="KW-0812">Transmembrane</keyword>
<evidence type="ECO:0000313" key="13">
    <source>
        <dbReference type="Proteomes" id="UP000677537"/>
    </source>
</evidence>
<keyword evidence="8 11" id="KW-1133">Transmembrane helix</keyword>
<comment type="caution">
    <text evidence="12">The sequence shown here is derived from an EMBL/GenBank/DDBJ whole genome shotgun (WGS) entry which is preliminary data.</text>
</comment>
<keyword evidence="9" id="KW-0406">Ion transport</keyword>
<proteinExistence type="inferred from homology"/>
<feature type="transmembrane region" description="Helical" evidence="11">
    <location>
        <begin position="266"/>
        <end position="288"/>
    </location>
</feature>
<evidence type="ECO:0000256" key="4">
    <source>
        <dbReference type="ARBA" id="ARBA00022475"/>
    </source>
</evidence>
<dbReference type="Pfam" id="PF01544">
    <property type="entry name" value="CorA"/>
    <property type="match status" value="1"/>
</dbReference>
<evidence type="ECO:0000256" key="2">
    <source>
        <dbReference type="ARBA" id="ARBA00009765"/>
    </source>
</evidence>
<evidence type="ECO:0000313" key="12">
    <source>
        <dbReference type="EMBL" id="MBP0493296.1"/>
    </source>
</evidence>
<keyword evidence="3" id="KW-0813">Transport</keyword>
<evidence type="ECO:0000256" key="7">
    <source>
        <dbReference type="ARBA" id="ARBA00022833"/>
    </source>
</evidence>
<dbReference type="Gene3D" id="3.30.460.20">
    <property type="entry name" value="CorA soluble domain-like"/>
    <property type="match status" value="1"/>
</dbReference>
<dbReference type="GO" id="GO:0015087">
    <property type="term" value="F:cobalt ion transmembrane transporter activity"/>
    <property type="evidence" value="ECO:0007669"/>
    <property type="project" value="TreeGrafter"/>
</dbReference>
<dbReference type="AlphaFoldDB" id="A0A940MWE9"/>
<keyword evidence="10 11" id="KW-0472">Membrane</keyword>
<dbReference type="EMBL" id="JAGIZA010000005">
    <property type="protein sequence ID" value="MBP0493296.1"/>
    <property type="molecule type" value="Genomic_DNA"/>
</dbReference>
<dbReference type="Proteomes" id="UP000677537">
    <property type="component" value="Unassembled WGS sequence"/>
</dbReference>
<evidence type="ECO:0000256" key="11">
    <source>
        <dbReference type="SAM" id="Phobius"/>
    </source>
</evidence>
<protein>
    <recommendedName>
        <fullName evidence="14">Magnesium transporter CorA</fullName>
    </recommendedName>
</protein>
<feature type="transmembrane region" description="Helical" evidence="11">
    <location>
        <begin position="303"/>
        <end position="326"/>
    </location>
</feature>
<dbReference type="RefSeq" id="WP_209373474.1">
    <property type="nucleotide sequence ID" value="NZ_JAGIZA010000005.1"/>
</dbReference>
<dbReference type="GO" id="GO:0000287">
    <property type="term" value="F:magnesium ion binding"/>
    <property type="evidence" value="ECO:0007669"/>
    <property type="project" value="TreeGrafter"/>
</dbReference>
<dbReference type="GO" id="GO:0050897">
    <property type="term" value="F:cobalt ion binding"/>
    <property type="evidence" value="ECO:0007669"/>
    <property type="project" value="TreeGrafter"/>
</dbReference>
<dbReference type="SUPFAM" id="SSF143865">
    <property type="entry name" value="CorA soluble domain-like"/>
    <property type="match status" value="1"/>
</dbReference>
<comment type="subcellular location">
    <subcellularLocation>
        <location evidence="1">Cell membrane</location>
        <topology evidence="1">Multi-pass membrane protein</topology>
    </subcellularLocation>
</comment>
<dbReference type="InterPro" id="IPR045861">
    <property type="entry name" value="CorA_cytoplasmic_dom"/>
</dbReference>
<gene>
    <name evidence="12" type="ORF">J5Y10_10965</name>
</gene>
<name>A0A940MWE9_9PROT</name>